<evidence type="ECO:0000256" key="1">
    <source>
        <dbReference type="SAM" id="MobiDB-lite"/>
    </source>
</evidence>
<protein>
    <recommendedName>
        <fullName evidence="2">Protein kinase domain-containing protein</fullName>
    </recommendedName>
</protein>
<dbReference type="AlphaFoldDB" id="W6MQT3"/>
<evidence type="ECO:0000259" key="2">
    <source>
        <dbReference type="PROSITE" id="PS50011"/>
    </source>
</evidence>
<feature type="domain" description="Protein kinase" evidence="2">
    <location>
        <begin position="1"/>
        <end position="319"/>
    </location>
</feature>
<dbReference type="HOGENOM" id="CLU_325177_0_0_1"/>
<dbReference type="EMBL" id="HG793129">
    <property type="protein sequence ID" value="CDK28713.1"/>
    <property type="molecule type" value="Genomic_DNA"/>
</dbReference>
<name>W6MQT3_9ASCO</name>
<dbReference type="OrthoDB" id="79687at2759"/>
<dbReference type="PANTHER" id="PTHR12984:SF6">
    <property type="entry name" value="SCY1-LIKE PROTEIN 2"/>
    <property type="match status" value="1"/>
</dbReference>
<dbReference type="InterPro" id="IPR000719">
    <property type="entry name" value="Prot_kinase_dom"/>
</dbReference>
<dbReference type="GeneID" id="34522091"/>
<organism evidence="3 4">
    <name type="scientific">Kuraishia capsulata CBS 1993</name>
    <dbReference type="NCBI Taxonomy" id="1382522"/>
    <lineage>
        <taxon>Eukaryota</taxon>
        <taxon>Fungi</taxon>
        <taxon>Dikarya</taxon>
        <taxon>Ascomycota</taxon>
        <taxon>Saccharomycotina</taxon>
        <taxon>Pichiomycetes</taxon>
        <taxon>Pichiales</taxon>
        <taxon>Pichiaceae</taxon>
        <taxon>Kuraishia</taxon>
    </lineage>
</organism>
<reference evidence="3" key="1">
    <citation type="submission" date="2013-12" db="EMBL/GenBank/DDBJ databases">
        <authorList>
            <person name="Genoscope - CEA"/>
        </authorList>
    </citation>
    <scope>NUCLEOTIDE SEQUENCE</scope>
    <source>
        <strain evidence="3">CBS 1993</strain>
    </source>
</reference>
<feature type="compositionally biased region" description="Polar residues" evidence="1">
    <location>
        <begin position="750"/>
        <end position="803"/>
    </location>
</feature>
<dbReference type="SUPFAM" id="SSF56112">
    <property type="entry name" value="Protein kinase-like (PK-like)"/>
    <property type="match status" value="1"/>
</dbReference>
<dbReference type="Gene3D" id="1.25.10.10">
    <property type="entry name" value="Leucine-rich Repeat Variant"/>
    <property type="match status" value="1"/>
</dbReference>
<dbReference type="PANTHER" id="PTHR12984">
    <property type="entry name" value="SCY1-RELATED S/T PROTEIN KINASE-LIKE"/>
    <property type="match status" value="1"/>
</dbReference>
<feature type="compositionally biased region" description="Low complexity" evidence="1">
    <location>
        <begin position="810"/>
        <end position="827"/>
    </location>
</feature>
<reference evidence="3" key="2">
    <citation type="submission" date="2014-02" db="EMBL/GenBank/DDBJ databases">
        <title>Complete DNA sequence of /Kuraishia capsulata/ illustrates novel genomic features among budding yeasts (/Saccharomycotina/).</title>
        <authorList>
            <person name="Morales L."/>
            <person name="Noel B."/>
            <person name="Porcel B."/>
            <person name="Marcet-Houben M."/>
            <person name="Hullo M-F."/>
            <person name="Sacerdot C."/>
            <person name="Tekaia F."/>
            <person name="Leh-Louis V."/>
            <person name="Despons L."/>
            <person name="Khanna V."/>
            <person name="Aury J-M."/>
            <person name="Barbe V."/>
            <person name="Couloux A."/>
            <person name="Labadie K."/>
            <person name="Pelletier E."/>
            <person name="Souciet J-L."/>
            <person name="Boekhout T."/>
            <person name="Gabaldon T."/>
            <person name="Wincker P."/>
            <person name="Dujon B."/>
        </authorList>
    </citation>
    <scope>NUCLEOTIDE SEQUENCE</scope>
    <source>
        <strain evidence="3">CBS 1993</strain>
    </source>
</reference>
<dbReference type="Gene3D" id="3.30.200.20">
    <property type="entry name" value="Phosphorylase Kinase, domain 1"/>
    <property type="match status" value="1"/>
</dbReference>
<dbReference type="Pfam" id="PF00069">
    <property type="entry name" value="Pkinase"/>
    <property type="match status" value="1"/>
</dbReference>
<gene>
    <name evidence="3" type="ORF">KUCA_T00004697001</name>
</gene>
<keyword evidence="4" id="KW-1185">Reference proteome</keyword>
<dbReference type="RefSeq" id="XP_022460703.1">
    <property type="nucleotide sequence ID" value="XM_022601458.1"/>
</dbReference>
<dbReference type="InterPro" id="IPR051177">
    <property type="entry name" value="CIK-Related_Protein"/>
</dbReference>
<dbReference type="InterPro" id="IPR011009">
    <property type="entry name" value="Kinase-like_dom_sf"/>
</dbReference>
<sequence>MFKVFRSSAIESNYAVSTNPLFVSDPWTIYPAKHKVSKKNCSVFSFNKKNFESLMVRQGVLGKSNKSVFLEDCYKVLENYITNLSRFKHPNILTVLEPLEDHKSRMLFVTEYVTSDLTNFPKQDLDEIIISKGLLQISNGVKFLHQNAHMVHLNIQPSSIFVNESFDWKLSGFNFVKPDTVSEYYVDKPDSRMPSFLSLNLCFCSPELVMGHTLSYNADLFSLGCLIFYLFNSKTDLDTSTLLKYDGTSLSTYERSVTKMKTAISGQISVPGVQTMFRNIPNNYLDMFVRLISLYESSQDSIDLGNHLTIDELIESKIFNNDLIKILNVIDEFQTMTITEKIVFFRNLKKSINYFPKALLLNKFLPVLTDVLVPYFPDESRSKKTAAVQIGADDETLISLVLDNLLYLSKDLSQLSFNDKVFTNLQKLLKLDLASCKLSMIDHLRLIQDRLGLSTVESGRQSETFAAFLVQLFEQSVVLRPNQQQALLQMQEHALLNLSLFLQFQSYTTITHKLFPLICDIFAKTTSLKVKNLTIKSFILLIGDGSKVNSRTDDKFLDNYLIIDKLLPVIQKTSVKNFKNSQILTNMVSLYHHIFLKMSSTMKSMNLDRNGSSILDIIMEQVFFELWKLSKFVHSKRDLDEVLSIIRSVQEFLVEKSTEAVVKKEANSTALSTVTSNDELNDEDEFGDFDSAATFPSAQPPAVQAPAAFRPQETPRYTQPFPQQKQPELEPSRIVPLKKSNVISLTPKTASSSLGFGATSSQSGNNPIQRLNGNGSLQTAAPMNSLNAMLPSNSTTQQPQVIQPSGIDWSKASPSPTTSSFSPKITPMNSSFKKPVPGAPQGFTGGILQPTKRVSSPTPQLSTLHINQNANATNKPNANDTLFDSLI</sequence>
<dbReference type="SMART" id="SM00220">
    <property type="entry name" value="S_TKc"/>
    <property type="match status" value="1"/>
</dbReference>
<feature type="region of interest" description="Disordered" evidence="1">
    <location>
        <begin position="750"/>
        <end position="860"/>
    </location>
</feature>
<dbReference type="InterPro" id="IPR011989">
    <property type="entry name" value="ARM-like"/>
</dbReference>
<evidence type="ECO:0000313" key="3">
    <source>
        <dbReference type="EMBL" id="CDK28713.1"/>
    </source>
</evidence>
<accession>W6MQT3</accession>
<dbReference type="PROSITE" id="PS50011">
    <property type="entry name" value="PROTEIN_KINASE_DOM"/>
    <property type="match status" value="1"/>
</dbReference>
<dbReference type="Proteomes" id="UP000019384">
    <property type="component" value="Unassembled WGS sequence"/>
</dbReference>
<dbReference type="GO" id="GO:0004672">
    <property type="term" value="F:protein kinase activity"/>
    <property type="evidence" value="ECO:0007669"/>
    <property type="project" value="InterPro"/>
</dbReference>
<dbReference type="Gene3D" id="1.10.510.10">
    <property type="entry name" value="Transferase(Phosphotransferase) domain 1"/>
    <property type="match status" value="1"/>
</dbReference>
<proteinExistence type="predicted"/>
<dbReference type="GO" id="GO:0005524">
    <property type="term" value="F:ATP binding"/>
    <property type="evidence" value="ECO:0007669"/>
    <property type="project" value="InterPro"/>
</dbReference>
<evidence type="ECO:0000313" key="4">
    <source>
        <dbReference type="Proteomes" id="UP000019384"/>
    </source>
</evidence>